<dbReference type="EMBL" id="MIGV01000025">
    <property type="protein sequence ID" value="PPT74427.1"/>
    <property type="molecule type" value="Genomic_DNA"/>
</dbReference>
<organism evidence="1 2">
    <name type="scientific">Xanthomonas arboricola pv. populi</name>
    <dbReference type="NCBI Taxonomy" id="487823"/>
    <lineage>
        <taxon>Bacteria</taxon>
        <taxon>Pseudomonadati</taxon>
        <taxon>Pseudomonadota</taxon>
        <taxon>Gammaproteobacteria</taxon>
        <taxon>Lysobacterales</taxon>
        <taxon>Lysobacteraceae</taxon>
        <taxon>Xanthomonas</taxon>
    </lineage>
</organism>
<gene>
    <name evidence="1" type="ORF">XaplCFBP3122_16675</name>
</gene>
<name>A0A2S6Z1B0_9XANT</name>
<reference evidence="1 2" key="1">
    <citation type="submission" date="2016-08" db="EMBL/GenBank/DDBJ databases">
        <title>Evolution of the type three secretion system and type three effector repertoires in Xanthomonas.</title>
        <authorList>
            <person name="Merda D."/>
            <person name="Briand M."/>
            <person name="Bosis E."/>
            <person name="Rousseau C."/>
            <person name="Portier P."/>
            <person name="Jacques M.-A."/>
            <person name="Fischer-Le Saux M."/>
        </authorList>
    </citation>
    <scope>NUCLEOTIDE SEQUENCE [LARGE SCALE GENOMIC DNA]</scope>
    <source>
        <strain evidence="1 2">CFBP 3122</strain>
    </source>
</reference>
<accession>A0A2S6Z1B0</accession>
<comment type="caution">
    <text evidence="1">The sequence shown here is derived from an EMBL/GenBank/DDBJ whole genome shotgun (WGS) entry which is preliminary data.</text>
</comment>
<protein>
    <submittedName>
        <fullName evidence="1">Uncharacterized protein</fullName>
    </submittedName>
</protein>
<dbReference type="Proteomes" id="UP000238270">
    <property type="component" value="Unassembled WGS sequence"/>
</dbReference>
<sequence length="168" mass="18385">MQRPFLRHGRLAWATLAIGLVVAAQSVQLGLSAMRLSRQAAEPEVVAAVQRVPRPMAAALPLPRYPQRFELTREAIAAAAGDASTPLKISFGYQALPEARLVRQTATFATQSRWSELGPLLDRLQDVHRAAYISRLRLSREQADQPEIEAEVQLAIAYLDAPAAPEAP</sequence>
<evidence type="ECO:0000313" key="2">
    <source>
        <dbReference type="Proteomes" id="UP000238270"/>
    </source>
</evidence>
<evidence type="ECO:0000313" key="1">
    <source>
        <dbReference type="EMBL" id="PPT74427.1"/>
    </source>
</evidence>
<dbReference type="AlphaFoldDB" id="A0A2S6Z1B0"/>
<dbReference type="RefSeq" id="WP_104598938.1">
    <property type="nucleotide sequence ID" value="NZ_MIGV01000025.1"/>
</dbReference>
<proteinExistence type="predicted"/>